<dbReference type="PANTHER" id="PTHR43685">
    <property type="entry name" value="GLYCOSYLTRANSFERASE"/>
    <property type="match status" value="1"/>
</dbReference>
<feature type="transmembrane region" description="Helical" evidence="1">
    <location>
        <begin position="239"/>
        <end position="262"/>
    </location>
</feature>
<proteinExistence type="predicted"/>
<dbReference type="AlphaFoldDB" id="K1XY52"/>
<keyword evidence="1" id="KW-0472">Membrane</keyword>
<comment type="caution">
    <text evidence="3">The sequence shown here is derived from an EMBL/GenBank/DDBJ whole genome shotgun (WGS) entry which is preliminary data.</text>
</comment>
<organism evidence="3">
    <name type="scientific">uncultured bacterium</name>
    <name type="common">gcode 4</name>
    <dbReference type="NCBI Taxonomy" id="1234023"/>
    <lineage>
        <taxon>Bacteria</taxon>
        <taxon>environmental samples</taxon>
    </lineage>
</organism>
<name>K1XY52_9BACT</name>
<reference evidence="3" key="1">
    <citation type="journal article" date="2012" name="Science">
        <title>Fermentation, hydrogen, and sulfur metabolism in multiple uncultivated bacterial phyla.</title>
        <authorList>
            <person name="Wrighton K.C."/>
            <person name="Thomas B.C."/>
            <person name="Sharon I."/>
            <person name="Miller C.S."/>
            <person name="Castelle C.J."/>
            <person name="VerBerkmoes N.C."/>
            <person name="Wilkins M.J."/>
            <person name="Hettich R.L."/>
            <person name="Lipton M.S."/>
            <person name="Williams K.H."/>
            <person name="Long P.E."/>
            <person name="Banfield J.F."/>
        </authorList>
    </citation>
    <scope>NUCLEOTIDE SEQUENCE [LARGE SCALE GENOMIC DNA]</scope>
</reference>
<dbReference type="InterPro" id="IPR050834">
    <property type="entry name" value="Glycosyltransf_2"/>
</dbReference>
<keyword evidence="3" id="KW-0808">Transferase</keyword>
<evidence type="ECO:0000313" key="3">
    <source>
        <dbReference type="EMBL" id="EKD30077.1"/>
    </source>
</evidence>
<dbReference type="InterPro" id="IPR029044">
    <property type="entry name" value="Nucleotide-diphossugar_trans"/>
</dbReference>
<gene>
    <name evidence="3" type="ORF">ACD_78C00162G0003</name>
</gene>
<evidence type="ECO:0000256" key="1">
    <source>
        <dbReference type="SAM" id="Phobius"/>
    </source>
</evidence>
<dbReference type="Gene3D" id="3.90.550.10">
    <property type="entry name" value="Spore Coat Polysaccharide Biosynthesis Protein SpsA, Chain A"/>
    <property type="match status" value="1"/>
</dbReference>
<keyword evidence="1" id="KW-0812">Transmembrane</keyword>
<dbReference type="GO" id="GO:0016740">
    <property type="term" value="F:transferase activity"/>
    <property type="evidence" value="ECO:0007669"/>
    <property type="project" value="UniProtKB-KW"/>
</dbReference>
<sequence>MDQGENKPKVSIILPVYNTAEYLRECIESILCQTHTDFECIIVDDASSDESRAIIEYYATIDPRIRFLRNEVNQGIGFTRNRGLEVARGVYIANFDSDDIAFPEWIETQVSYLENNPTIDIVGANFIFIDKQGKRLLQKNNFPEHDHDIKKIIPLVCPIANNTVVIRKKCFDEMGGYRASAHVAEDYDLWMRFREKYVFYNMQKCLVYYRVHGQNSIMRERDRIVRETLADFRNKAKNLYPLSFVILRFIVLSFVSYGRVFIRIKFR</sequence>
<dbReference type="InterPro" id="IPR001173">
    <property type="entry name" value="Glyco_trans_2-like"/>
</dbReference>
<dbReference type="EMBL" id="AMFJ01034162">
    <property type="protein sequence ID" value="EKD30077.1"/>
    <property type="molecule type" value="Genomic_DNA"/>
</dbReference>
<dbReference type="PANTHER" id="PTHR43685:SF2">
    <property type="entry name" value="GLYCOSYLTRANSFERASE 2-LIKE DOMAIN-CONTAINING PROTEIN"/>
    <property type="match status" value="1"/>
</dbReference>
<protein>
    <submittedName>
        <fullName evidence="3">Glycosyl transferase family protein</fullName>
    </submittedName>
</protein>
<keyword evidence="1" id="KW-1133">Transmembrane helix</keyword>
<evidence type="ECO:0000259" key="2">
    <source>
        <dbReference type="Pfam" id="PF00535"/>
    </source>
</evidence>
<dbReference type="SUPFAM" id="SSF53448">
    <property type="entry name" value="Nucleotide-diphospho-sugar transferases"/>
    <property type="match status" value="1"/>
</dbReference>
<accession>K1XY52</accession>
<dbReference type="Pfam" id="PF00535">
    <property type="entry name" value="Glycos_transf_2"/>
    <property type="match status" value="1"/>
</dbReference>
<feature type="domain" description="Glycosyltransferase 2-like" evidence="2">
    <location>
        <begin position="11"/>
        <end position="150"/>
    </location>
</feature>